<evidence type="ECO:0000256" key="1">
    <source>
        <dbReference type="SAM" id="MobiDB-lite"/>
    </source>
</evidence>
<evidence type="ECO:0000313" key="3">
    <source>
        <dbReference type="Proteomes" id="UP000257109"/>
    </source>
</evidence>
<proteinExistence type="predicted"/>
<dbReference type="AlphaFoldDB" id="A0A371IDT9"/>
<accession>A0A371IDT9</accession>
<feature type="non-terminal residue" evidence="2">
    <location>
        <position position="1"/>
    </location>
</feature>
<protein>
    <submittedName>
        <fullName evidence="2">Uncharacterized protein</fullName>
    </submittedName>
</protein>
<name>A0A371IDT9_MUCPR</name>
<evidence type="ECO:0000313" key="2">
    <source>
        <dbReference type="EMBL" id="RDY13221.1"/>
    </source>
</evidence>
<organism evidence="2 3">
    <name type="scientific">Mucuna pruriens</name>
    <name type="common">Velvet bean</name>
    <name type="synonym">Dolichos pruriens</name>
    <dbReference type="NCBI Taxonomy" id="157652"/>
    <lineage>
        <taxon>Eukaryota</taxon>
        <taxon>Viridiplantae</taxon>
        <taxon>Streptophyta</taxon>
        <taxon>Embryophyta</taxon>
        <taxon>Tracheophyta</taxon>
        <taxon>Spermatophyta</taxon>
        <taxon>Magnoliopsida</taxon>
        <taxon>eudicotyledons</taxon>
        <taxon>Gunneridae</taxon>
        <taxon>Pentapetalae</taxon>
        <taxon>rosids</taxon>
        <taxon>fabids</taxon>
        <taxon>Fabales</taxon>
        <taxon>Fabaceae</taxon>
        <taxon>Papilionoideae</taxon>
        <taxon>50 kb inversion clade</taxon>
        <taxon>NPAAA clade</taxon>
        <taxon>indigoferoid/millettioid clade</taxon>
        <taxon>Phaseoleae</taxon>
        <taxon>Mucuna</taxon>
    </lineage>
</organism>
<keyword evidence="3" id="KW-1185">Reference proteome</keyword>
<gene>
    <name evidence="2" type="ORF">CR513_01901</name>
</gene>
<comment type="caution">
    <text evidence="2">The sequence shown here is derived from an EMBL/GenBank/DDBJ whole genome shotgun (WGS) entry which is preliminary data.</text>
</comment>
<feature type="compositionally biased region" description="Polar residues" evidence="1">
    <location>
        <begin position="80"/>
        <end position="92"/>
    </location>
</feature>
<reference evidence="2" key="1">
    <citation type="submission" date="2018-05" db="EMBL/GenBank/DDBJ databases">
        <title>Draft genome of Mucuna pruriens seed.</title>
        <authorList>
            <person name="Nnadi N.E."/>
            <person name="Vos R."/>
            <person name="Hasami M.H."/>
            <person name="Devisetty U.K."/>
            <person name="Aguiy J.C."/>
        </authorList>
    </citation>
    <scope>NUCLEOTIDE SEQUENCE [LARGE SCALE GENOMIC DNA]</scope>
    <source>
        <strain evidence="2">JCA_2017</strain>
    </source>
</reference>
<dbReference type="OrthoDB" id="1725534at2759"/>
<dbReference type="Proteomes" id="UP000257109">
    <property type="component" value="Unassembled WGS sequence"/>
</dbReference>
<dbReference type="EMBL" id="QJKJ01000317">
    <property type="protein sequence ID" value="RDY13221.1"/>
    <property type="molecule type" value="Genomic_DNA"/>
</dbReference>
<feature type="region of interest" description="Disordered" evidence="1">
    <location>
        <begin position="73"/>
        <end position="92"/>
    </location>
</feature>
<sequence length="103" mass="11814">MKKDSVACYDIESKIFNSRQGTFSVVEYYGTLNGLWIKRNFTICLRYFSIVQSEETRRPVMVDKGSSNIESTMMIGKGSTKGSTSIQKPFTKSSRGEYCKYYK</sequence>